<dbReference type="EMBL" id="MU839007">
    <property type="protein sequence ID" value="KAK1767791.1"/>
    <property type="molecule type" value="Genomic_DNA"/>
</dbReference>
<feature type="compositionally biased region" description="Low complexity" evidence="7">
    <location>
        <begin position="449"/>
        <end position="459"/>
    </location>
</feature>
<keyword evidence="5 6" id="KW-0349">Heme</keyword>
<evidence type="ECO:0000313" key="8">
    <source>
        <dbReference type="EMBL" id="KAK1767791.1"/>
    </source>
</evidence>
<dbReference type="InterPro" id="IPR036396">
    <property type="entry name" value="Cyt_P450_sf"/>
</dbReference>
<dbReference type="PRINTS" id="PR00463">
    <property type="entry name" value="EP450I"/>
</dbReference>
<dbReference type="GO" id="GO:0005506">
    <property type="term" value="F:iron ion binding"/>
    <property type="evidence" value="ECO:0007669"/>
    <property type="project" value="InterPro"/>
</dbReference>
<evidence type="ECO:0000256" key="5">
    <source>
        <dbReference type="PIRSR" id="PIRSR602401-1"/>
    </source>
</evidence>
<protein>
    <submittedName>
        <fullName evidence="8">Cytochrome p450</fullName>
    </submittedName>
</protein>
<dbReference type="PROSITE" id="PS00086">
    <property type="entry name" value="CYTOCHROME_P450"/>
    <property type="match status" value="1"/>
</dbReference>
<dbReference type="GO" id="GO:0006629">
    <property type="term" value="P:lipid metabolic process"/>
    <property type="evidence" value="ECO:0007669"/>
    <property type="project" value="UniProtKB-ARBA"/>
</dbReference>
<dbReference type="GO" id="GO:0016705">
    <property type="term" value="F:oxidoreductase activity, acting on paired donors, with incorporation or reduction of molecular oxygen"/>
    <property type="evidence" value="ECO:0007669"/>
    <property type="project" value="InterPro"/>
</dbReference>
<keyword evidence="9" id="KW-1185">Reference proteome</keyword>
<dbReference type="AlphaFoldDB" id="A0AAJ0C0R9"/>
<keyword evidence="3 6" id="KW-0560">Oxidoreductase</keyword>
<comment type="cofactor">
    <cofactor evidence="5">
        <name>heme</name>
        <dbReference type="ChEBI" id="CHEBI:30413"/>
    </cofactor>
</comment>
<comment type="caution">
    <text evidence="8">The sequence shown here is derived from an EMBL/GenBank/DDBJ whole genome shotgun (WGS) entry which is preliminary data.</text>
</comment>
<dbReference type="InterPro" id="IPR017972">
    <property type="entry name" value="Cyt_P450_CS"/>
</dbReference>
<dbReference type="Gene3D" id="1.10.630.10">
    <property type="entry name" value="Cytochrome P450"/>
    <property type="match status" value="1"/>
</dbReference>
<comment type="similarity">
    <text evidence="1 6">Belongs to the cytochrome P450 family.</text>
</comment>
<dbReference type="PRINTS" id="PR00385">
    <property type="entry name" value="P450"/>
</dbReference>
<dbReference type="Proteomes" id="UP001244011">
    <property type="component" value="Unassembled WGS sequence"/>
</dbReference>
<feature type="compositionally biased region" description="Basic and acidic residues" evidence="7">
    <location>
        <begin position="258"/>
        <end position="270"/>
    </location>
</feature>
<evidence type="ECO:0000256" key="3">
    <source>
        <dbReference type="ARBA" id="ARBA00023002"/>
    </source>
</evidence>
<dbReference type="GeneID" id="85310974"/>
<dbReference type="GO" id="GO:0020037">
    <property type="term" value="F:heme binding"/>
    <property type="evidence" value="ECO:0007669"/>
    <property type="project" value="InterPro"/>
</dbReference>
<sequence>MALSKDAPTVLLGAAVILILVRVLLGSGEKIQRHGKRLRKAPDTLPLAGNGLVFLQARQKLFSWFVKCERQTGYETLEISVPTLPPGVIINDPRNLDFVFKNEGLFGKGRFVKQRSWDLFGHGIINVDGELWKAQRKAGLAFLNTATLRVLTDVALPQYLSQSIEHLEEKEADGSIVDLQHVFHEITTQLMGKMAYNMEMHADDDFTSSFDYASGATAERFQNPLWFITEIFLGSKFRKSVRLVKSFGKRIVSRAVADRQTAEEEEKKADNTAQPHTAAADLDRVSGSLVQSLLEAIGDEQIVADAALNYLSAGRDTTAQALTWTFHLLTQHPSVADKIRSEVQDVLAGAAHRAEHSPTSPSPRRRDLDTTLFTPSAMPYTHAVFNESLRLYPPVPFEIKQCARPATLPDGTRLPAGSVVVWCPWAMNRSRTTWGPDADSFRPERWLAPAPAAASQDSSGDGGPRRRRQAVVNRPVAEFPVFNGGPRLCLGKKMAELVAVQVVAAVAWLFEFTPAGDGGPGEERVSKSSLTLPMEGGLPIYVKQR</sequence>
<keyword evidence="2 5" id="KW-0479">Metal-binding</keyword>
<reference evidence="8" key="1">
    <citation type="submission" date="2023-06" db="EMBL/GenBank/DDBJ databases">
        <title>Genome-scale phylogeny and comparative genomics of the fungal order Sordariales.</title>
        <authorList>
            <consortium name="Lawrence Berkeley National Laboratory"/>
            <person name="Hensen N."/>
            <person name="Bonometti L."/>
            <person name="Westerberg I."/>
            <person name="Brannstrom I.O."/>
            <person name="Guillou S."/>
            <person name="Cros-Aarteil S."/>
            <person name="Calhoun S."/>
            <person name="Haridas S."/>
            <person name="Kuo A."/>
            <person name="Mondo S."/>
            <person name="Pangilinan J."/>
            <person name="Riley R."/>
            <person name="Labutti K."/>
            <person name="Andreopoulos B."/>
            <person name="Lipzen A."/>
            <person name="Chen C."/>
            <person name="Yanf M."/>
            <person name="Daum C."/>
            <person name="Ng V."/>
            <person name="Clum A."/>
            <person name="Steindorff A."/>
            <person name="Ohm R."/>
            <person name="Martin F."/>
            <person name="Silar P."/>
            <person name="Natvig D."/>
            <person name="Lalanne C."/>
            <person name="Gautier V."/>
            <person name="Ament-Velasquez S.L."/>
            <person name="Kruys A."/>
            <person name="Hutchinson M.I."/>
            <person name="Powell A.J."/>
            <person name="Barry K."/>
            <person name="Miller A.N."/>
            <person name="Grigoriev I.V."/>
            <person name="Debuchy R."/>
            <person name="Gladieux P."/>
            <person name="Thoren M.H."/>
            <person name="Johannesson H."/>
        </authorList>
    </citation>
    <scope>NUCLEOTIDE SEQUENCE</scope>
    <source>
        <strain evidence="8">8032-3</strain>
    </source>
</reference>
<dbReference type="PANTHER" id="PTHR24296">
    <property type="entry name" value="CYTOCHROME P450"/>
    <property type="match status" value="1"/>
</dbReference>
<feature type="region of interest" description="Disordered" evidence="7">
    <location>
        <begin position="258"/>
        <end position="280"/>
    </location>
</feature>
<name>A0AAJ0C0R9_9PEZI</name>
<keyword evidence="4 5" id="KW-0408">Iron</keyword>
<organism evidence="8 9">
    <name type="scientific">Phialemonium atrogriseum</name>
    <dbReference type="NCBI Taxonomy" id="1093897"/>
    <lineage>
        <taxon>Eukaryota</taxon>
        <taxon>Fungi</taxon>
        <taxon>Dikarya</taxon>
        <taxon>Ascomycota</taxon>
        <taxon>Pezizomycotina</taxon>
        <taxon>Sordariomycetes</taxon>
        <taxon>Sordariomycetidae</taxon>
        <taxon>Cephalothecales</taxon>
        <taxon>Cephalothecaceae</taxon>
        <taxon>Phialemonium</taxon>
    </lineage>
</organism>
<evidence type="ECO:0000256" key="1">
    <source>
        <dbReference type="ARBA" id="ARBA00010617"/>
    </source>
</evidence>
<gene>
    <name evidence="8" type="ORF">QBC33DRAFT_537386</name>
</gene>
<accession>A0AAJ0C0R9</accession>
<evidence type="ECO:0000256" key="7">
    <source>
        <dbReference type="SAM" id="MobiDB-lite"/>
    </source>
</evidence>
<proteinExistence type="inferred from homology"/>
<evidence type="ECO:0000313" key="9">
    <source>
        <dbReference type="Proteomes" id="UP001244011"/>
    </source>
</evidence>
<dbReference type="SUPFAM" id="SSF48264">
    <property type="entry name" value="Cytochrome P450"/>
    <property type="match status" value="1"/>
</dbReference>
<evidence type="ECO:0000256" key="6">
    <source>
        <dbReference type="RuleBase" id="RU000461"/>
    </source>
</evidence>
<dbReference type="InterPro" id="IPR002401">
    <property type="entry name" value="Cyt_P450_E_grp-I"/>
</dbReference>
<dbReference type="Pfam" id="PF00067">
    <property type="entry name" value="p450"/>
    <property type="match status" value="1"/>
</dbReference>
<dbReference type="InterPro" id="IPR001128">
    <property type="entry name" value="Cyt_P450"/>
</dbReference>
<evidence type="ECO:0000256" key="2">
    <source>
        <dbReference type="ARBA" id="ARBA00022723"/>
    </source>
</evidence>
<dbReference type="RefSeq" id="XP_060284004.1">
    <property type="nucleotide sequence ID" value="XM_060427787.1"/>
</dbReference>
<feature type="region of interest" description="Disordered" evidence="7">
    <location>
        <begin position="449"/>
        <end position="468"/>
    </location>
</feature>
<evidence type="ECO:0000256" key="4">
    <source>
        <dbReference type="ARBA" id="ARBA00023004"/>
    </source>
</evidence>
<dbReference type="GO" id="GO:0004497">
    <property type="term" value="F:monooxygenase activity"/>
    <property type="evidence" value="ECO:0007669"/>
    <property type="project" value="UniProtKB-KW"/>
</dbReference>
<keyword evidence="6" id="KW-0503">Monooxygenase</keyword>
<feature type="binding site" description="axial binding residue" evidence="5">
    <location>
        <position position="489"/>
    </location>
    <ligand>
        <name>heme</name>
        <dbReference type="ChEBI" id="CHEBI:30413"/>
    </ligand>
    <ligandPart>
        <name>Fe</name>
        <dbReference type="ChEBI" id="CHEBI:18248"/>
    </ligandPart>
</feature>